<feature type="compositionally biased region" description="Acidic residues" evidence="1">
    <location>
        <begin position="43"/>
        <end position="55"/>
    </location>
</feature>
<evidence type="ECO:0000313" key="4">
    <source>
        <dbReference type="Proteomes" id="UP000184514"/>
    </source>
</evidence>
<reference evidence="3 4" key="1">
    <citation type="submission" date="2016-10" db="EMBL/GenBank/DDBJ databases">
        <title>Genome sequence of Planktotalea frisia SH6-1.</title>
        <authorList>
            <person name="Poehlein A."/>
            <person name="Bakenhus I."/>
            <person name="Voget S."/>
            <person name="Brinkhoff T."/>
            <person name="Simon M."/>
        </authorList>
    </citation>
    <scope>NUCLEOTIDE SEQUENCE [LARGE SCALE GENOMIC DNA]</scope>
    <source>
        <strain evidence="3 4">SH6-1</strain>
    </source>
</reference>
<dbReference type="RefSeq" id="WP_170124826.1">
    <property type="nucleotide sequence ID" value="NZ_MLCB01000143.1"/>
</dbReference>
<evidence type="ECO:0008006" key="5">
    <source>
        <dbReference type="Google" id="ProtNLM"/>
    </source>
</evidence>
<dbReference type="EMBL" id="MLCB01000143">
    <property type="protein sequence ID" value="OJI93481.1"/>
    <property type="molecule type" value="Genomic_DNA"/>
</dbReference>
<keyword evidence="2" id="KW-0732">Signal</keyword>
<comment type="caution">
    <text evidence="3">The sequence shown here is derived from an EMBL/GenBank/DDBJ whole genome shotgun (WGS) entry which is preliminary data.</text>
</comment>
<feature type="compositionally biased region" description="Basic and acidic residues" evidence="1">
    <location>
        <begin position="29"/>
        <end position="39"/>
    </location>
</feature>
<feature type="region of interest" description="Disordered" evidence="1">
    <location>
        <begin position="21"/>
        <end position="55"/>
    </location>
</feature>
<gene>
    <name evidence="3" type="ORF">PFRI_23810</name>
</gene>
<dbReference type="STRING" id="696762.PFRI_23810"/>
<evidence type="ECO:0000256" key="1">
    <source>
        <dbReference type="SAM" id="MobiDB-lite"/>
    </source>
</evidence>
<sequence>MTRLIAGALALVLLVGCGADGAPTKPTKPLKERLEEKAAAEAAETEAEVLASEES</sequence>
<dbReference type="AlphaFoldDB" id="A0A1L9NW84"/>
<dbReference type="Proteomes" id="UP000184514">
    <property type="component" value="Unassembled WGS sequence"/>
</dbReference>
<protein>
    <recommendedName>
        <fullName evidence="5">Lipoprotein</fullName>
    </recommendedName>
</protein>
<dbReference type="PROSITE" id="PS51257">
    <property type="entry name" value="PROKAR_LIPOPROTEIN"/>
    <property type="match status" value="1"/>
</dbReference>
<feature type="signal peptide" evidence="2">
    <location>
        <begin position="1"/>
        <end position="21"/>
    </location>
</feature>
<proteinExistence type="predicted"/>
<organism evidence="3 4">
    <name type="scientific">Planktotalea frisia</name>
    <dbReference type="NCBI Taxonomy" id="696762"/>
    <lineage>
        <taxon>Bacteria</taxon>
        <taxon>Pseudomonadati</taxon>
        <taxon>Pseudomonadota</taxon>
        <taxon>Alphaproteobacteria</taxon>
        <taxon>Rhodobacterales</taxon>
        <taxon>Paracoccaceae</taxon>
        <taxon>Planktotalea</taxon>
    </lineage>
</organism>
<keyword evidence="4" id="KW-1185">Reference proteome</keyword>
<feature type="chain" id="PRO_5012295825" description="Lipoprotein" evidence="2">
    <location>
        <begin position="22"/>
        <end position="55"/>
    </location>
</feature>
<evidence type="ECO:0000256" key="2">
    <source>
        <dbReference type="SAM" id="SignalP"/>
    </source>
</evidence>
<name>A0A1L9NW84_9RHOB</name>
<accession>A0A1L9NW84</accession>
<evidence type="ECO:0000313" key="3">
    <source>
        <dbReference type="EMBL" id="OJI93481.1"/>
    </source>
</evidence>